<dbReference type="AlphaFoldDB" id="A0A8X7NHL7"/>
<dbReference type="InterPro" id="IPR052400">
    <property type="entry name" value="Zn2-C6_fungal_TF"/>
</dbReference>
<evidence type="ECO:0000313" key="1">
    <source>
        <dbReference type="EMBL" id="KAF6045391.1"/>
    </source>
</evidence>
<dbReference type="EMBL" id="JABWAB010000009">
    <property type="protein sequence ID" value="KAF6045391.1"/>
    <property type="molecule type" value="Genomic_DNA"/>
</dbReference>
<sequence length="364" mass="42419">MLGLSRFELRLLKFFDTQGVYMLSFGVNEGVHNAWKYKVPQLFMESELVRQSVFAFATVALSDNIPIPEVQSLDMEDASDKLAIQQKTRESDSATVDNMYLQTMSHFLDTLAKAQERNRQVGLSNSFEDPFTAMELKVSSTLIFALLGIQPYGFIKLINFNRDNEETDLVTFAKSTRDITLNWASTLLQSKIGGLLYLRINENTQSPRSKECNYPIIKYLLQQLYQFQDSTNEDKVANEISQLYQTLQLTLDCLTKALFSCQYYRFPLPLFRFLSVVPDEFRTLLYAKHPFALKVLYIYASLCFVARFQMFKQYNIWRDFVVWYEHEIGLTDTVERSLFKLVVDQCFVVTSYEKFPLFDPIELM</sequence>
<dbReference type="GO" id="GO:0000981">
    <property type="term" value="F:DNA-binding transcription factor activity, RNA polymerase II-specific"/>
    <property type="evidence" value="ECO:0007669"/>
    <property type="project" value="TreeGrafter"/>
</dbReference>
<protein>
    <submittedName>
        <fullName evidence="1">Uncharacterized protein</fullName>
    </submittedName>
</protein>
<dbReference type="PANTHER" id="PTHR47657:SF7">
    <property type="entry name" value="STEROL REGULATORY ELEMENT-BINDING PROTEIN ECM22"/>
    <property type="match status" value="1"/>
</dbReference>
<accession>A0A8X7NHL7</accession>
<proteinExistence type="predicted"/>
<comment type="caution">
    <text evidence="1">The sequence shown here is derived from an EMBL/GenBank/DDBJ whole genome shotgun (WGS) entry which is preliminary data.</text>
</comment>
<gene>
    <name evidence="1" type="ORF">FOB60_004963</name>
</gene>
<name>A0A8X7NHL7_CANPA</name>
<dbReference type="Proteomes" id="UP000590412">
    <property type="component" value="Unassembled WGS sequence"/>
</dbReference>
<organism evidence="1 2">
    <name type="scientific">Candida parapsilosis</name>
    <name type="common">Yeast</name>
    <dbReference type="NCBI Taxonomy" id="5480"/>
    <lineage>
        <taxon>Eukaryota</taxon>
        <taxon>Fungi</taxon>
        <taxon>Dikarya</taxon>
        <taxon>Ascomycota</taxon>
        <taxon>Saccharomycotina</taxon>
        <taxon>Pichiomycetes</taxon>
        <taxon>Debaryomycetaceae</taxon>
        <taxon>Candida/Lodderomyces clade</taxon>
        <taxon>Candida</taxon>
    </lineage>
</organism>
<reference evidence="1" key="1">
    <citation type="submission" date="2020-03" db="EMBL/GenBank/DDBJ databases">
        <title>FDA dAtabase for Regulatory Grade micrObial Sequences (FDA-ARGOS): Supporting development and validation of Infectious Disease Dx tests.</title>
        <authorList>
            <person name="Campos J."/>
            <person name="Goldberg B."/>
            <person name="Tallon L."/>
            <person name="Sadzewicz L."/>
            <person name="Vavikolanu K."/>
            <person name="Mehta A."/>
            <person name="Aluvathingal J."/>
            <person name="Nadendla S."/>
            <person name="Nandy P."/>
            <person name="Geyer C."/>
            <person name="Yan Y."/>
            <person name="Sichtig H."/>
        </authorList>
    </citation>
    <scope>NUCLEOTIDE SEQUENCE [LARGE SCALE GENOMIC DNA]</scope>
    <source>
        <strain evidence="1">FDAARGOS_652</strain>
    </source>
</reference>
<dbReference type="PANTHER" id="PTHR47657">
    <property type="entry name" value="STEROL REGULATORY ELEMENT-BINDING PROTEIN ECM22"/>
    <property type="match status" value="1"/>
</dbReference>
<evidence type="ECO:0000313" key="2">
    <source>
        <dbReference type="Proteomes" id="UP000590412"/>
    </source>
</evidence>